<evidence type="ECO:0000259" key="2">
    <source>
        <dbReference type="PROSITE" id="PS50097"/>
    </source>
</evidence>
<proteinExistence type="predicted"/>
<reference evidence="3" key="1">
    <citation type="submission" date="2020-11" db="EMBL/GenBank/DDBJ databases">
        <authorList>
            <consortium name="DOE Joint Genome Institute"/>
            <person name="Ahrendt S."/>
            <person name="Riley R."/>
            <person name="Andreopoulos W."/>
            <person name="LaButti K."/>
            <person name="Pangilinan J."/>
            <person name="Ruiz-duenas F.J."/>
            <person name="Barrasa J.M."/>
            <person name="Sanchez-Garcia M."/>
            <person name="Camarero S."/>
            <person name="Miyauchi S."/>
            <person name="Serrano A."/>
            <person name="Linde D."/>
            <person name="Babiker R."/>
            <person name="Drula E."/>
            <person name="Ayuso-Fernandez I."/>
            <person name="Pacheco R."/>
            <person name="Padilla G."/>
            <person name="Ferreira P."/>
            <person name="Barriuso J."/>
            <person name="Kellner H."/>
            <person name="Castanera R."/>
            <person name="Alfaro M."/>
            <person name="Ramirez L."/>
            <person name="Pisabarro A.G."/>
            <person name="Kuo A."/>
            <person name="Tritt A."/>
            <person name="Lipzen A."/>
            <person name="He G."/>
            <person name="Yan M."/>
            <person name="Ng V."/>
            <person name="Cullen D."/>
            <person name="Martin F."/>
            <person name="Rosso M.-N."/>
            <person name="Henrissat B."/>
            <person name="Hibbett D."/>
            <person name="Martinez A.T."/>
            <person name="Grigoriev I.V."/>
        </authorList>
    </citation>
    <scope>NUCLEOTIDE SEQUENCE</scope>
    <source>
        <strain evidence="3">AH 44721</strain>
    </source>
</reference>
<accession>A0A9P5NGW0</accession>
<feature type="region of interest" description="Disordered" evidence="1">
    <location>
        <begin position="480"/>
        <end position="503"/>
    </location>
</feature>
<dbReference type="OrthoDB" id="2130750at2759"/>
<dbReference type="Proteomes" id="UP000724874">
    <property type="component" value="Unassembled WGS sequence"/>
</dbReference>
<dbReference type="InterPro" id="IPR000210">
    <property type="entry name" value="BTB/POZ_dom"/>
</dbReference>
<dbReference type="PROSITE" id="PS50097">
    <property type="entry name" value="BTB"/>
    <property type="match status" value="1"/>
</dbReference>
<name>A0A9P5NGW0_GYMJU</name>
<organism evidence="3 4">
    <name type="scientific">Gymnopilus junonius</name>
    <name type="common">Spectacular rustgill mushroom</name>
    <name type="synonym">Gymnopilus spectabilis subsp. junonius</name>
    <dbReference type="NCBI Taxonomy" id="109634"/>
    <lineage>
        <taxon>Eukaryota</taxon>
        <taxon>Fungi</taxon>
        <taxon>Dikarya</taxon>
        <taxon>Basidiomycota</taxon>
        <taxon>Agaricomycotina</taxon>
        <taxon>Agaricomycetes</taxon>
        <taxon>Agaricomycetidae</taxon>
        <taxon>Agaricales</taxon>
        <taxon>Agaricineae</taxon>
        <taxon>Hymenogastraceae</taxon>
        <taxon>Gymnopilus</taxon>
    </lineage>
</organism>
<dbReference type="EMBL" id="JADNYJ010000075">
    <property type="protein sequence ID" value="KAF8890529.1"/>
    <property type="molecule type" value="Genomic_DNA"/>
</dbReference>
<feature type="compositionally biased region" description="Basic and acidic residues" evidence="1">
    <location>
        <begin position="487"/>
        <end position="500"/>
    </location>
</feature>
<comment type="caution">
    <text evidence="3">The sequence shown here is derived from an EMBL/GenBank/DDBJ whole genome shotgun (WGS) entry which is preliminary data.</text>
</comment>
<sequence>MAQTAQEALLPWLESAVDNARRRWLDDLTTLFLNVKDYFPDLVWEVEDGREIMGHAAMVYARTEAETLQSWRVLRPTLSYLISSNNPNSRRIRVPGIYAEVENEIRAVYTGRISTTATITENELQNLGNNLLDMWRSRLYSDVRIILPLPAQGNQTAIFYGHRFLLASRSKTLNDAIRRSHQGEDVKEPTTIALPNDIFTPASIHFILGYMCTGTLKFSLKEYDLTTALAIYKGAIYLLLPMLEQLVLAEVVVEMTHGLFHATLSDLEYSSMADSTGMVQTGCRCNSCTYRVPYILEFMLTTERRFKTNSLNVALEELCSGHSEKDATFGQMVTPEAVFPMLFAAEFALLKLQMGSEPWAESVETIITSARSIIENILSTKSYACLKWEKALDSMSTPSSARHEVSWIASAVFRFGRPQPIPGIYQASFLQAQGARSIVGVSKKYPPANADVAILLKNAKEKLRKAVDLAFLSQNSKRSYEPSTTVRDSEDVKGNRHSHQDSSLTAGFGNSIYPLNAEEFSEIDLFWADSLSDVHISTRLSNSLNLHNGNEASGSGVHPLEAKNRRTSSLVGNIHDSVYSIMSTIDTIRSLEESAQDSITISALDLATTSSDYSSASSRTLSTDYGVYARRMALSNSSSSVRASLTPSFSSN</sequence>
<evidence type="ECO:0000256" key="1">
    <source>
        <dbReference type="SAM" id="MobiDB-lite"/>
    </source>
</evidence>
<protein>
    <recommendedName>
        <fullName evidence="2">BTB domain-containing protein</fullName>
    </recommendedName>
</protein>
<evidence type="ECO:0000313" key="3">
    <source>
        <dbReference type="EMBL" id="KAF8890529.1"/>
    </source>
</evidence>
<dbReference type="AlphaFoldDB" id="A0A9P5NGW0"/>
<dbReference type="CDD" id="cd18186">
    <property type="entry name" value="BTB_POZ_ZBTB_KLHL-like"/>
    <property type="match status" value="1"/>
</dbReference>
<keyword evidence="4" id="KW-1185">Reference proteome</keyword>
<dbReference type="InterPro" id="IPR011333">
    <property type="entry name" value="SKP1/BTB/POZ_sf"/>
</dbReference>
<dbReference type="Gene3D" id="3.30.710.10">
    <property type="entry name" value="Potassium Channel Kv1.1, Chain A"/>
    <property type="match status" value="1"/>
</dbReference>
<gene>
    <name evidence="3" type="ORF">CPB84DRAFT_1849111</name>
</gene>
<evidence type="ECO:0000313" key="4">
    <source>
        <dbReference type="Proteomes" id="UP000724874"/>
    </source>
</evidence>
<dbReference type="SUPFAM" id="SSF54695">
    <property type="entry name" value="POZ domain"/>
    <property type="match status" value="1"/>
</dbReference>
<feature type="domain" description="BTB" evidence="2">
    <location>
        <begin position="141"/>
        <end position="220"/>
    </location>
</feature>